<dbReference type="InterPro" id="IPR038416">
    <property type="entry name" value="Ribosom_S30AE_C_sf"/>
</dbReference>
<dbReference type="FunFam" id="3.30.505.50:FF:000002">
    <property type="entry name" value="Ribosome hibernation promoting factor"/>
    <property type="match status" value="1"/>
</dbReference>
<dbReference type="HAMAP" id="MF_00839">
    <property type="entry name" value="HPF"/>
    <property type="match status" value="1"/>
</dbReference>
<dbReference type="STRING" id="1193518.BN13_40007"/>
<dbReference type="SUPFAM" id="SSF69754">
    <property type="entry name" value="Ribosome binding protein Y (YfiA homologue)"/>
    <property type="match status" value="1"/>
</dbReference>
<comment type="caution">
    <text evidence="5">The sequence shown here is derived from an EMBL/GenBank/DDBJ whole genome shotgun (WGS) entry which is preliminary data.</text>
</comment>
<dbReference type="Gene3D" id="3.30.160.100">
    <property type="entry name" value="Ribosome hibernation promotion factor-like"/>
    <property type="match status" value="1"/>
</dbReference>
<dbReference type="GO" id="GO:0045900">
    <property type="term" value="P:negative regulation of translational elongation"/>
    <property type="evidence" value="ECO:0007669"/>
    <property type="project" value="TreeGrafter"/>
</dbReference>
<comment type="function">
    <text evidence="3">Required for dimerization of active 70S ribosomes into 100S ribosomes in stationary phase; 100S ribosomes are translationally inactive and sometimes present during exponential growth.</text>
</comment>
<dbReference type="InterPro" id="IPR036567">
    <property type="entry name" value="RHF-like"/>
</dbReference>
<feature type="domain" description="Sigma 54 modulation/S30EA ribosomal protein C-terminal" evidence="4">
    <location>
        <begin position="149"/>
        <end position="199"/>
    </location>
</feature>
<comment type="subcellular location">
    <subcellularLocation>
        <location evidence="3">Cytoplasm</location>
    </subcellularLocation>
</comment>
<dbReference type="PANTHER" id="PTHR33231">
    <property type="entry name" value="30S RIBOSOMAL PROTEIN"/>
    <property type="match status" value="1"/>
</dbReference>
<dbReference type="AlphaFoldDB" id="A0A077MC79"/>
<keyword evidence="6" id="KW-1185">Reference proteome</keyword>
<dbReference type="GO" id="GO:0022627">
    <property type="term" value="C:cytosolic small ribosomal subunit"/>
    <property type="evidence" value="ECO:0007669"/>
    <property type="project" value="TreeGrafter"/>
</dbReference>
<dbReference type="Pfam" id="PF02482">
    <property type="entry name" value="Ribosomal_S30AE"/>
    <property type="match status" value="1"/>
</dbReference>
<dbReference type="Proteomes" id="UP000035720">
    <property type="component" value="Unassembled WGS sequence"/>
</dbReference>
<reference evidence="5 6" key="1">
    <citation type="journal article" date="2013" name="ISME J.">
        <title>A metabolic model for members of the genus Tetrasphaera involved in enhanced biological phosphorus removal.</title>
        <authorList>
            <person name="Kristiansen R."/>
            <person name="Nguyen H.T.T."/>
            <person name="Saunders A.M."/>
            <person name="Nielsen J.L."/>
            <person name="Wimmer R."/>
            <person name="Le V.Q."/>
            <person name="McIlroy S.J."/>
            <person name="Petrovski S."/>
            <person name="Seviour R.J."/>
            <person name="Calteau A."/>
            <person name="Nielsen K.L."/>
            <person name="Nielsen P.H."/>
        </authorList>
    </citation>
    <scope>NUCLEOTIDE SEQUENCE [LARGE SCALE GENOMIC DNA]</scope>
    <source>
        <strain evidence="5 6">Ben 74</strain>
    </source>
</reference>
<dbReference type="InterPro" id="IPR034694">
    <property type="entry name" value="HPF_long/plastid"/>
</dbReference>
<evidence type="ECO:0000256" key="3">
    <source>
        <dbReference type="HAMAP-Rule" id="MF_00839"/>
    </source>
</evidence>
<dbReference type="Pfam" id="PF16321">
    <property type="entry name" value="Ribosom_S30AE_C"/>
    <property type="match status" value="1"/>
</dbReference>
<dbReference type="NCBIfam" id="TIGR00741">
    <property type="entry name" value="yfiA"/>
    <property type="match status" value="1"/>
</dbReference>
<dbReference type="RefSeq" id="WP_048543783.1">
    <property type="nucleotide sequence ID" value="NZ_HF571038.1"/>
</dbReference>
<keyword evidence="1 3" id="KW-0963">Cytoplasm</keyword>
<comment type="similarity">
    <text evidence="3">Belongs to the HPF/YfiA ribosome-associated protein family. Long HPF subfamily.</text>
</comment>
<protein>
    <recommendedName>
        <fullName evidence="3">Ribosome hibernation promoting factor</fullName>
        <shortName evidence="3">HPF</shortName>
    </recommendedName>
</protein>
<evidence type="ECO:0000259" key="4">
    <source>
        <dbReference type="Pfam" id="PF16321"/>
    </source>
</evidence>
<proteinExistence type="inferred from homology"/>
<evidence type="ECO:0000256" key="1">
    <source>
        <dbReference type="ARBA" id="ARBA00022490"/>
    </source>
</evidence>
<dbReference type="CDD" id="cd00552">
    <property type="entry name" value="RaiA"/>
    <property type="match status" value="1"/>
</dbReference>
<dbReference type="OrthoDB" id="9794975at2"/>
<dbReference type="InterPro" id="IPR003489">
    <property type="entry name" value="RHF/RaiA"/>
</dbReference>
<dbReference type="InterPro" id="IPR032528">
    <property type="entry name" value="Ribosom_S30AE_C"/>
</dbReference>
<evidence type="ECO:0000313" key="6">
    <source>
        <dbReference type="Proteomes" id="UP000035720"/>
    </source>
</evidence>
<name>A0A077MC79_9MICO</name>
<dbReference type="Gene3D" id="3.30.505.50">
    <property type="entry name" value="Sigma 54 modulation/S30EA ribosomal protein, C-terminal domain"/>
    <property type="match status" value="1"/>
</dbReference>
<organism evidence="5 6">
    <name type="scientific">Nostocoides jenkinsii Ben 74</name>
    <dbReference type="NCBI Taxonomy" id="1193518"/>
    <lineage>
        <taxon>Bacteria</taxon>
        <taxon>Bacillati</taxon>
        <taxon>Actinomycetota</taxon>
        <taxon>Actinomycetes</taxon>
        <taxon>Micrococcales</taxon>
        <taxon>Intrasporangiaceae</taxon>
        <taxon>Nostocoides</taxon>
    </lineage>
</organism>
<gene>
    <name evidence="3" type="primary">hpf</name>
    <name evidence="5" type="ORF">BN13_40007</name>
</gene>
<dbReference type="PANTHER" id="PTHR33231:SF1">
    <property type="entry name" value="30S RIBOSOMAL PROTEIN"/>
    <property type="match status" value="1"/>
</dbReference>
<dbReference type="InterPro" id="IPR050574">
    <property type="entry name" value="HPF/YfiA_ribosome-assoc"/>
</dbReference>
<accession>A0A077MC79</accession>
<dbReference type="GO" id="GO:0043024">
    <property type="term" value="F:ribosomal small subunit binding"/>
    <property type="evidence" value="ECO:0007669"/>
    <property type="project" value="TreeGrafter"/>
</dbReference>
<sequence length="212" mass="23590">MDIVVTGRHIQLSDRFRDHVAERMGKVEQLAPRTQRIDVLLSHEPNARQARGSERVEVTCHARGPVIRAEACHDDKYAAFEMAMDKLVERLRRAGDRRKVSRGRRTPESVAAATSRIAVPEAAPVAEPEADGEAPRDLFGAVGDSPIEVREKVHATSPMTLGDALREMELVGHDFFLFHDSETDKPSVVYKRHGWAYGVIHLDVAEPAEVVS</sequence>
<dbReference type="EMBL" id="CAJC01000150">
    <property type="protein sequence ID" value="CCI53455.1"/>
    <property type="molecule type" value="Genomic_DNA"/>
</dbReference>
<evidence type="ECO:0000313" key="5">
    <source>
        <dbReference type="EMBL" id="CCI53455.1"/>
    </source>
</evidence>
<keyword evidence="2 3" id="KW-0810">Translation regulation</keyword>
<evidence type="ECO:0000256" key="2">
    <source>
        <dbReference type="ARBA" id="ARBA00022845"/>
    </source>
</evidence>
<comment type="subunit">
    <text evidence="3">Interacts with 100S ribosomes.</text>
</comment>